<protein>
    <submittedName>
        <fullName evidence="1">Uncharacterized protein</fullName>
    </submittedName>
</protein>
<reference evidence="1 2" key="1">
    <citation type="journal article" date="2019" name="Nat. Ecol. Evol.">
        <title>Megaphylogeny resolves global patterns of mushroom evolution.</title>
        <authorList>
            <person name="Varga T."/>
            <person name="Krizsan K."/>
            <person name="Foldi C."/>
            <person name="Dima B."/>
            <person name="Sanchez-Garcia M."/>
            <person name="Sanchez-Ramirez S."/>
            <person name="Szollosi G.J."/>
            <person name="Szarkandi J.G."/>
            <person name="Papp V."/>
            <person name="Albert L."/>
            <person name="Andreopoulos W."/>
            <person name="Angelini C."/>
            <person name="Antonin V."/>
            <person name="Barry K.W."/>
            <person name="Bougher N.L."/>
            <person name="Buchanan P."/>
            <person name="Buyck B."/>
            <person name="Bense V."/>
            <person name="Catcheside P."/>
            <person name="Chovatia M."/>
            <person name="Cooper J."/>
            <person name="Damon W."/>
            <person name="Desjardin D."/>
            <person name="Finy P."/>
            <person name="Geml J."/>
            <person name="Haridas S."/>
            <person name="Hughes K."/>
            <person name="Justo A."/>
            <person name="Karasinski D."/>
            <person name="Kautmanova I."/>
            <person name="Kiss B."/>
            <person name="Kocsube S."/>
            <person name="Kotiranta H."/>
            <person name="LaButti K.M."/>
            <person name="Lechner B.E."/>
            <person name="Liimatainen K."/>
            <person name="Lipzen A."/>
            <person name="Lukacs Z."/>
            <person name="Mihaltcheva S."/>
            <person name="Morgado L.N."/>
            <person name="Niskanen T."/>
            <person name="Noordeloos M.E."/>
            <person name="Ohm R.A."/>
            <person name="Ortiz-Santana B."/>
            <person name="Ovrebo C."/>
            <person name="Racz N."/>
            <person name="Riley R."/>
            <person name="Savchenko A."/>
            <person name="Shiryaev A."/>
            <person name="Soop K."/>
            <person name="Spirin V."/>
            <person name="Szebenyi C."/>
            <person name="Tomsovsky M."/>
            <person name="Tulloss R.E."/>
            <person name="Uehling J."/>
            <person name="Grigoriev I.V."/>
            <person name="Vagvolgyi C."/>
            <person name="Papp T."/>
            <person name="Martin F.M."/>
            <person name="Miettinen O."/>
            <person name="Hibbett D.S."/>
            <person name="Nagy L.G."/>
        </authorList>
    </citation>
    <scope>NUCLEOTIDE SEQUENCE [LARGE SCALE GENOMIC DNA]</scope>
    <source>
        <strain evidence="1 2">NL-1719</strain>
    </source>
</reference>
<dbReference type="EMBL" id="ML209083">
    <property type="protein sequence ID" value="TFK59093.1"/>
    <property type="molecule type" value="Genomic_DNA"/>
</dbReference>
<proteinExistence type="predicted"/>
<name>A0ACD2ZZS3_9AGAR</name>
<evidence type="ECO:0000313" key="2">
    <source>
        <dbReference type="Proteomes" id="UP000308600"/>
    </source>
</evidence>
<evidence type="ECO:0000313" key="1">
    <source>
        <dbReference type="EMBL" id="TFK59093.1"/>
    </source>
</evidence>
<sequence length="305" mass="34122">SVYKRQRKKSLWNALLHRKSKELNHGRKAGHRVKLAEIRAAVKADIQNGTIHDTPEDNAAALKDLASHCELKTTGARGTSKAAAIDERITFERIGTEFDNVGERTGAAAFAFFTPGDTQDLGHPGFAATRGALDFVREVLGLNPYDVSTTRRKKPIKMNYSNYETSIVLTYRVQLIGWPSGVPRQCPSSLKQEPLRQLQEALRNGSCKWVKLTEQEYENLSTDLKRRKEAGETIGKPRKQRSDCGKKRNREAANDDVEEDEAPNANKKRSRKQVKGRLASQMVKSKEVISESDDDEDDDDEEGGA</sequence>
<keyword evidence="2" id="KW-1185">Reference proteome</keyword>
<feature type="non-terminal residue" evidence="1">
    <location>
        <position position="1"/>
    </location>
</feature>
<gene>
    <name evidence="1" type="ORF">BDN72DRAFT_781220</name>
</gene>
<dbReference type="Proteomes" id="UP000308600">
    <property type="component" value="Unassembled WGS sequence"/>
</dbReference>
<accession>A0ACD2ZZS3</accession>
<organism evidence="1 2">
    <name type="scientific">Pluteus cervinus</name>
    <dbReference type="NCBI Taxonomy" id="181527"/>
    <lineage>
        <taxon>Eukaryota</taxon>
        <taxon>Fungi</taxon>
        <taxon>Dikarya</taxon>
        <taxon>Basidiomycota</taxon>
        <taxon>Agaricomycotina</taxon>
        <taxon>Agaricomycetes</taxon>
        <taxon>Agaricomycetidae</taxon>
        <taxon>Agaricales</taxon>
        <taxon>Pluteineae</taxon>
        <taxon>Pluteaceae</taxon>
        <taxon>Pluteus</taxon>
    </lineage>
</organism>